<evidence type="ECO:0000256" key="1">
    <source>
        <dbReference type="ARBA" id="ARBA00022723"/>
    </source>
</evidence>
<dbReference type="PROSITE" id="PS01361">
    <property type="entry name" value="ZF_DOF_1"/>
    <property type="match status" value="1"/>
</dbReference>
<proteinExistence type="predicted"/>
<evidence type="ECO:0000256" key="7">
    <source>
        <dbReference type="ARBA" id="ARBA00023242"/>
    </source>
</evidence>
<dbReference type="PANTHER" id="PTHR31992">
    <property type="entry name" value="DOF ZINC FINGER PROTEIN DOF1.4-RELATED"/>
    <property type="match status" value="1"/>
</dbReference>
<dbReference type="GO" id="GO:0003677">
    <property type="term" value="F:DNA binding"/>
    <property type="evidence" value="ECO:0007669"/>
    <property type="project" value="UniProtKB-UniRule"/>
</dbReference>
<keyword evidence="7 8" id="KW-0539">Nucleus</keyword>
<dbReference type="GO" id="GO:0005634">
    <property type="term" value="C:nucleus"/>
    <property type="evidence" value="ECO:0007669"/>
    <property type="project" value="UniProtKB-SubCell"/>
</dbReference>
<dbReference type="InterPro" id="IPR045174">
    <property type="entry name" value="Dof"/>
</dbReference>
<dbReference type="PROSITE" id="PS50884">
    <property type="entry name" value="ZF_DOF_2"/>
    <property type="match status" value="1"/>
</dbReference>
<keyword evidence="4 9" id="KW-0805">Transcription regulation</keyword>
<evidence type="ECO:0000256" key="5">
    <source>
        <dbReference type="ARBA" id="ARBA00023125"/>
    </source>
</evidence>
<keyword evidence="3 9" id="KW-0862">Zinc</keyword>
<protein>
    <recommendedName>
        <fullName evidence="9">Dof zinc finger protein</fullName>
    </recommendedName>
</protein>
<feature type="domain" description="Dof-type" evidence="11">
    <location>
        <begin position="33"/>
        <end position="87"/>
    </location>
</feature>
<evidence type="ECO:0000259" key="11">
    <source>
        <dbReference type="PROSITE" id="PS50884"/>
    </source>
</evidence>
<dbReference type="GO" id="GO:0008270">
    <property type="term" value="F:zinc ion binding"/>
    <property type="evidence" value="ECO:0007669"/>
    <property type="project" value="UniProtKB-KW"/>
</dbReference>
<keyword evidence="6 9" id="KW-0804">Transcription</keyword>
<dbReference type="AlphaFoldDB" id="A0AAV6YCD3"/>
<name>A0AAV6YCD3_9LAMI</name>
<dbReference type="Proteomes" id="UP000826271">
    <property type="component" value="Unassembled WGS sequence"/>
</dbReference>
<keyword evidence="13" id="KW-1185">Reference proteome</keyword>
<evidence type="ECO:0000256" key="3">
    <source>
        <dbReference type="ARBA" id="ARBA00022833"/>
    </source>
</evidence>
<keyword evidence="5 8" id="KW-0238">DNA-binding</keyword>
<dbReference type="GO" id="GO:0003700">
    <property type="term" value="F:DNA-binding transcription factor activity"/>
    <property type="evidence" value="ECO:0007669"/>
    <property type="project" value="UniProtKB-UniRule"/>
</dbReference>
<evidence type="ECO:0000256" key="2">
    <source>
        <dbReference type="ARBA" id="ARBA00022771"/>
    </source>
</evidence>
<reference evidence="12" key="1">
    <citation type="submission" date="2019-10" db="EMBL/GenBank/DDBJ databases">
        <authorList>
            <person name="Zhang R."/>
            <person name="Pan Y."/>
            <person name="Wang J."/>
            <person name="Ma R."/>
            <person name="Yu S."/>
        </authorList>
    </citation>
    <scope>NUCLEOTIDE SEQUENCE</scope>
    <source>
        <strain evidence="12">LA-IB0</strain>
        <tissue evidence="12">Leaf</tissue>
    </source>
</reference>
<keyword evidence="2 8" id="KW-0863">Zinc-finger</keyword>
<sequence>MFTSSTTTNELYPIFEYPPIRPILVKDTTKLPPNCPRCASSNTKFCYYNNYTFSQPRYFCKACRRHWTKGGALRNVPVGGGHRKSRPSKDARQGGATNHPGLAPSLVHVGTTIESDQNDVFARYLNQNIENNCSINFRVDCTPSSQIEEIAMLECRKPFDLINGADDDDQLQQVLDQLLMDEDINGQDFVYNNCDDIEVQGVIGNGLASDILWSGGTDLPNSGSQRSTVLMQDFDQIFSPDDQLRISANVVENWGSFDVSGSEIFTRL</sequence>
<comment type="function">
    <text evidence="9">Transcription factor that binds specifically to a 5'-AA[AG]G-3' consensus core sequence.</text>
</comment>
<comment type="caution">
    <text evidence="12">The sequence shown here is derived from an EMBL/GenBank/DDBJ whole genome shotgun (WGS) entry which is preliminary data.</text>
</comment>
<evidence type="ECO:0000256" key="4">
    <source>
        <dbReference type="ARBA" id="ARBA00023015"/>
    </source>
</evidence>
<keyword evidence="1 9" id="KW-0479">Metal-binding</keyword>
<feature type="region of interest" description="Disordered" evidence="10">
    <location>
        <begin position="74"/>
        <end position="103"/>
    </location>
</feature>
<accession>A0AAV6YCD3</accession>
<evidence type="ECO:0000313" key="12">
    <source>
        <dbReference type="EMBL" id="KAG8389807.1"/>
    </source>
</evidence>
<evidence type="ECO:0000256" key="6">
    <source>
        <dbReference type="ARBA" id="ARBA00023163"/>
    </source>
</evidence>
<comment type="subcellular location">
    <subcellularLocation>
        <location evidence="8 9">Nucleus</location>
    </subcellularLocation>
</comment>
<dbReference type="EMBL" id="WHWC01000001">
    <property type="protein sequence ID" value="KAG8389807.1"/>
    <property type="molecule type" value="Genomic_DNA"/>
</dbReference>
<evidence type="ECO:0000313" key="13">
    <source>
        <dbReference type="Proteomes" id="UP000826271"/>
    </source>
</evidence>
<evidence type="ECO:0000256" key="9">
    <source>
        <dbReference type="RuleBase" id="RU369094"/>
    </source>
</evidence>
<evidence type="ECO:0000256" key="10">
    <source>
        <dbReference type="SAM" id="MobiDB-lite"/>
    </source>
</evidence>
<gene>
    <name evidence="12" type="ORF">BUALT_Bualt01G0016900</name>
</gene>
<dbReference type="InterPro" id="IPR003851">
    <property type="entry name" value="Znf_Dof"/>
</dbReference>
<evidence type="ECO:0000256" key="8">
    <source>
        <dbReference type="PROSITE-ProRule" id="PRU00071"/>
    </source>
</evidence>
<organism evidence="12 13">
    <name type="scientific">Buddleja alternifolia</name>
    <dbReference type="NCBI Taxonomy" id="168488"/>
    <lineage>
        <taxon>Eukaryota</taxon>
        <taxon>Viridiplantae</taxon>
        <taxon>Streptophyta</taxon>
        <taxon>Embryophyta</taxon>
        <taxon>Tracheophyta</taxon>
        <taxon>Spermatophyta</taxon>
        <taxon>Magnoliopsida</taxon>
        <taxon>eudicotyledons</taxon>
        <taxon>Gunneridae</taxon>
        <taxon>Pentapetalae</taxon>
        <taxon>asterids</taxon>
        <taxon>lamiids</taxon>
        <taxon>Lamiales</taxon>
        <taxon>Scrophulariaceae</taxon>
        <taxon>Buddlejeae</taxon>
        <taxon>Buddleja</taxon>
    </lineage>
</organism>
<dbReference type="Pfam" id="PF02701">
    <property type="entry name" value="Zn_ribbon_Dof"/>
    <property type="match status" value="1"/>
</dbReference>